<dbReference type="OrthoDB" id="10515167at2759"/>
<keyword evidence="3" id="KW-1185">Reference proteome</keyword>
<sequence>MKGRQGHHRLRQCHHISLLLLSHHNHSIKKQGSDSRAGESQASHNLVETNPIRFTTSPPTHKIASTSDTVENFERPVPSPPPPPPPDPSTPDIHVAAFFSE</sequence>
<dbReference type="Proteomes" id="UP000250321">
    <property type="component" value="Unassembled WGS sequence"/>
</dbReference>
<accession>A0A314ZHF5</accession>
<feature type="region of interest" description="Disordered" evidence="1">
    <location>
        <begin position="24"/>
        <end position="92"/>
    </location>
</feature>
<dbReference type="EMBL" id="PJQY01001572">
    <property type="protein sequence ID" value="PQQ01366.1"/>
    <property type="molecule type" value="Genomic_DNA"/>
</dbReference>
<reference evidence="2 3" key="1">
    <citation type="submission" date="2018-02" db="EMBL/GenBank/DDBJ databases">
        <title>Draft genome of wild Prunus yedoensis var. nudiflora.</title>
        <authorList>
            <person name="Baek S."/>
            <person name="Kim J.-H."/>
            <person name="Choi K."/>
            <person name="Kim G.-B."/>
            <person name="Cho A."/>
            <person name="Jang H."/>
            <person name="Shin C.-H."/>
            <person name="Yu H.-J."/>
            <person name="Mun J.-H."/>
        </authorList>
    </citation>
    <scope>NUCLEOTIDE SEQUENCE [LARGE SCALE GENOMIC DNA]</scope>
    <source>
        <strain evidence="3">cv. Jeju island</strain>
        <tissue evidence="2">Leaf</tissue>
    </source>
</reference>
<name>A0A314ZHF5_PRUYE</name>
<feature type="compositionally biased region" description="Polar residues" evidence="1">
    <location>
        <begin position="38"/>
        <end position="70"/>
    </location>
</feature>
<feature type="compositionally biased region" description="Pro residues" evidence="1">
    <location>
        <begin position="77"/>
        <end position="89"/>
    </location>
</feature>
<organism evidence="2 3">
    <name type="scientific">Prunus yedoensis var. nudiflora</name>
    <dbReference type="NCBI Taxonomy" id="2094558"/>
    <lineage>
        <taxon>Eukaryota</taxon>
        <taxon>Viridiplantae</taxon>
        <taxon>Streptophyta</taxon>
        <taxon>Embryophyta</taxon>
        <taxon>Tracheophyta</taxon>
        <taxon>Spermatophyta</taxon>
        <taxon>Magnoliopsida</taxon>
        <taxon>eudicotyledons</taxon>
        <taxon>Gunneridae</taxon>
        <taxon>Pentapetalae</taxon>
        <taxon>rosids</taxon>
        <taxon>fabids</taxon>
        <taxon>Rosales</taxon>
        <taxon>Rosaceae</taxon>
        <taxon>Amygdaloideae</taxon>
        <taxon>Amygdaleae</taxon>
        <taxon>Prunus</taxon>
    </lineage>
</organism>
<evidence type="ECO:0000313" key="2">
    <source>
        <dbReference type="EMBL" id="PQQ01366.1"/>
    </source>
</evidence>
<gene>
    <name evidence="2" type="ORF">Pyn_33252</name>
</gene>
<comment type="caution">
    <text evidence="2">The sequence shown here is derived from an EMBL/GenBank/DDBJ whole genome shotgun (WGS) entry which is preliminary data.</text>
</comment>
<proteinExistence type="predicted"/>
<dbReference type="AlphaFoldDB" id="A0A314ZHF5"/>
<protein>
    <submittedName>
        <fullName evidence="2">Verprolin-like</fullName>
    </submittedName>
</protein>
<evidence type="ECO:0000313" key="3">
    <source>
        <dbReference type="Proteomes" id="UP000250321"/>
    </source>
</evidence>
<evidence type="ECO:0000256" key="1">
    <source>
        <dbReference type="SAM" id="MobiDB-lite"/>
    </source>
</evidence>